<name>A0A146G4X9_TERSA</name>
<dbReference type="OrthoDB" id="9802901at2"/>
<comment type="caution">
    <text evidence="1">The sequence shown here is derived from an EMBL/GenBank/DDBJ whole genome shotgun (WGS) entry which is preliminary data.</text>
</comment>
<dbReference type="Proteomes" id="UP000076023">
    <property type="component" value="Unassembled WGS sequence"/>
</dbReference>
<dbReference type="STRING" id="690879.TSACC_2882"/>
<dbReference type="EMBL" id="BDCO01000002">
    <property type="protein sequence ID" value="GAT32483.1"/>
    <property type="molecule type" value="Genomic_DNA"/>
</dbReference>
<dbReference type="AlphaFoldDB" id="A0A146G4X9"/>
<proteinExistence type="predicted"/>
<evidence type="ECO:0008006" key="3">
    <source>
        <dbReference type="Google" id="ProtNLM"/>
    </source>
</evidence>
<organism evidence="1 2">
    <name type="scientific">Terrimicrobium sacchariphilum</name>
    <dbReference type="NCBI Taxonomy" id="690879"/>
    <lineage>
        <taxon>Bacteria</taxon>
        <taxon>Pseudomonadati</taxon>
        <taxon>Verrucomicrobiota</taxon>
        <taxon>Terrimicrobiia</taxon>
        <taxon>Terrimicrobiales</taxon>
        <taxon>Terrimicrobiaceae</taxon>
        <taxon>Terrimicrobium</taxon>
    </lineage>
</organism>
<gene>
    <name evidence="1" type="ORF">TSACC_2882</name>
</gene>
<dbReference type="Gene3D" id="1.10.30.50">
    <property type="match status" value="1"/>
</dbReference>
<dbReference type="RefSeq" id="WP_075078314.1">
    <property type="nucleotide sequence ID" value="NZ_BDCO01000002.1"/>
</dbReference>
<evidence type="ECO:0000313" key="1">
    <source>
        <dbReference type="EMBL" id="GAT32483.1"/>
    </source>
</evidence>
<dbReference type="InParanoid" id="A0A146G4X9"/>
<reference evidence="2" key="1">
    <citation type="journal article" date="2017" name="Genome Announc.">
        <title>Draft Genome Sequence of Terrimicrobium sacchariphilum NM-5T, a Facultative Anaerobic Soil Bacterium of the Class Spartobacteria.</title>
        <authorList>
            <person name="Qiu Y.L."/>
            <person name="Tourlousse D.M."/>
            <person name="Matsuura N."/>
            <person name="Ohashi A."/>
            <person name="Sekiguchi Y."/>
        </authorList>
    </citation>
    <scope>NUCLEOTIDE SEQUENCE [LARGE SCALE GENOMIC DNA]</scope>
    <source>
        <strain evidence="2">NM-5</strain>
    </source>
</reference>
<accession>A0A146G4X9</accession>
<evidence type="ECO:0000313" key="2">
    <source>
        <dbReference type="Proteomes" id="UP000076023"/>
    </source>
</evidence>
<keyword evidence="2" id="KW-1185">Reference proteome</keyword>
<protein>
    <recommendedName>
        <fullName evidence="3">HNH endonuclease</fullName>
    </recommendedName>
</protein>
<sequence>MHSPFARNAAATAVRAYLAEIGSVYLGKVYDPKNDGVSEDAWTITMDHFRQRCAYCNREGKSLPKGVKLTREHLIETNQWQCGLHHPANVIPACSQCNVSRDRSEDGSRVSWEEHLQNLGKRHGWTPATVEKRRLHIRKFVEQGGYPDITDAEMAYLQTTSQKLYRDVLALCVAGRRVMSPFVARTPCGSRLRLPQKSLPSF</sequence>